<accession>A0A7R7GR45</accession>
<name>A0A7R7GR45_9MYCO</name>
<protein>
    <submittedName>
        <fullName evidence="2">Uncharacterized protein</fullName>
    </submittedName>
</protein>
<evidence type="ECO:0000313" key="2">
    <source>
        <dbReference type="EMBL" id="BCO34555.1"/>
    </source>
</evidence>
<dbReference type="Proteomes" id="UP000595446">
    <property type="component" value="Chromosome"/>
</dbReference>
<dbReference type="RefSeq" id="WP_161552051.1">
    <property type="nucleotide sequence ID" value="NZ_AP024237.1"/>
</dbReference>
<keyword evidence="1" id="KW-1133">Transmembrane helix</keyword>
<keyword evidence="1" id="KW-0812">Transmembrane</keyword>
<organism evidence="2 3">
    <name type="scientific">Mycobacterium heckeshornense</name>
    <dbReference type="NCBI Taxonomy" id="110505"/>
    <lineage>
        <taxon>Bacteria</taxon>
        <taxon>Bacillati</taxon>
        <taxon>Actinomycetota</taxon>
        <taxon>Actinomycetes</taxon>
        <taxon>Mycobacteriales</taxon>
        <taxon>Mycobacteriaceae</taxon>
        <taxon>Mycobacterium</taxon>
    </lineage>
</organism>
<keyword evidence="1" id="KW-0472">Membrane</keyword>
<keyword evidence="3" id="KW-1185">Reference proteome</keyword>
<feature type="transmembrane region" description="Helical" evidence="1">
    <location>
        <begin position="6"/>
        <end position="25"/>
    </location>
</feature>
<dbReference type="AlphaFoldDB" id="A0A7R7GR45"/>
<gene>
    <name evidence="2" type="ORF">MHEC_09880</name>
</gene>
<sequence length="51" mass="5642">MDDVNWWLLALAFVLGVVLTFAMTVRRVRREIPVGGAAGGEETQPPQDKET</sequence>
<evidence type="ECO:0000256" key="1">
    <source>
        <dbReference type="SAM" id="Phobius"/>
    </source>
</evidence>
<reference evidence="2 3" key="1">
    <citation type="submission" date="2020-12" db="EMBL/GenBank/DDBJ databases">
        <title>Complete genome sequence of Mycobacterium heckeshornense JCM 15655T, closely related to a pathogenic non-tuberculous mycobacterial species Mycobacterium xenopi.</title>
        <authorList>
            <person name="Yoshida M."/>
            <person name="Fukano H."/>
            <person name="Asakura T."/>
            <person name="Suzuki M."/>
            <person name="Hoshino Y."/>
        </authorList>
    </citation>
    <scope>NUCLEOTIDE SEQUENCE [LARGE SCALE GENOMIC DNA]</scope>
    <source>
        <strain evidence="2 3">JCM 15655</strain>
    </source>
</reference>
<proteinExistence type="predicted"/>
<dbReference type="EMBL" id="AP024237">
    <property type="protein sequence ID" value="BCO34555.1"/>
    <property type="molecule type" value="Genomic_DNA"/>
</dbReference>
<evidence type="ECO:0000313" key="3">
    <source>
        <dbReference type="Proteomes" id="UP000595446"/>
    </source>
</evidence>